<dbReference type="SUPFAM" id="SSF52266">
    <property type="entry name" value="SGNH hydrolase"/>
    <property type="match status" value="1"/>
</dbReference>
<organism evidence="2 3">
    <name type="scientific">Tenacibaculum piscium</name>
    <dbReference type="NCBI Taxonomy" id="1458515"/>
    <lineage>
        <taxon>Bacteria</taxon>
        <taxon>Pseudomonadati</taxon>
        <taxon>Bacteroidota</taxon>
        <taxon>Flavobacteriia</taxon>
        <taxon>Flavobacteriales</taxon>
        <taxon>Flavobacteriaceae</taxon>
        <taxon>Tenacibaculum</taxon>
    </lineage>
</organism>
<gene>
    <name evidence="2" type="ORF">TNO020_430103</name>
</gene>
<name>A0A2H1YJX2_9FLAO</name>
<feature type="domain" description="GSCFA" evidence="1">
    <location>
        <begin position="22"/>
        <end position="258"/>
    </location>
</feature>
<sequence>MKLQTQLSLKKQAHHLIDYNSKLFLLGSCFSENIGDKLSYYKFQSTQNPFGILFHPKAIEKLITDAINQKKYTEEAVFYHNESWHCFDAHSSISSLDKNEVLENLNTASSATFTQLKNASHLIITLGTSWIYREISSDTIVANCHKIPQKNFTKKILSIAEITESLSEIITLTKSVNPDIAILFTVSPVRHLKDGFIENQQSKAHLLSAIHQVTDIKKNVYYFPSYEIMMDELRDYRFYAQDMIHPNTTAINYIWEKFIAVWIAENTQKTMKEVDIIQKGLAHRSFNPTSEAHQKFLKNIAQKKETLQKAFPFIQF</sequence>
<dbReference type="OrthoDB" id="9807687at2"/>
<dbReference type="EMBL" id="OENF01000038">
    <property type="protein sequence ID" value="SOS75097.1"/>
    <property type="molecule type" value="Genomic_DNA"/>
</dbReference>
<keyword evidence="3" id="KW-1185">Reference proteome</keyword>
<dbReference type="RefSeq" id="WP_101917735.1">
    <property type="nucleotide sequence ID" value="NZ_OENF01000038.1"/>
</dbReference>
<accession>A0A2H1YJX2</accession>
<evidence type="ECO:0000313" key="3">
    <source>
        <dbReference type="Proteomes" id="UP000234211"/>
    </source>
</evidence>
<dbReference type="InterPro" id="IPR036514">
    <property type="entry name" value="SGNH_hydro_sf"/>
</dbReference>
<evidence type="ECO:0000313" key="2">
    <source>
        <dbReference type="EMBL" id="SOS75097.1"/>
    </source>
</evidence>
<dbReference type="Gene3D" id="3.40.50.1110">
    <property type="entry name" value="SGNH hydrolase"/>
    <property type="match status" value="1"/>
</dbReference>
<reference evidence="3" key="1">
    <citation type="submission" date="2017-11" db="EMBL/GenBank/DDBJ databases">
        <authorList>
            <person name="Duchaud E."/>
        </authorList>
    </citation>
    <scope>NUCLEOTIDE SEQUENCE [LARGE SCALE GENOMIC DNA]</scope>
    <source>
        <strain evidence="3">Tenacibaculum sp. TNO020</strain>
    </source>
</reference>
<dbReference type="Pfam" id="PF08885">
    <property type="entry name" value="GSCFA"/>
    <property type="match status" value="1"/>
</dbReference>
<protein>
    <submittedName>
        <fullName evidence="2">GSCFA domain-containing protein</fullName>
    </submittedName>
</protein>
<dbReference type="GO" id="GO:0016788">
    <property type="term" value="F:hydrolase activity, acting on ester bonds"/>
    <property type="evidence" value="ECO:0007669"/>
    <property type="project" value="UniProtKB-ARBA"/>
</dbReference>
<dbReference type="Proteomes" id="UP000234211">
    <property type="component" value="Unassembled WGS sequence"/>
</dbReference>
<proteinExistence type="predicted"/>
<dbReference type="InterPro" id="IPR014982">
    <property type="entry name" value="GSCFA"/>
</dbReference>
<dbReference type="AlphaFoldDB" id="A0A2H1YJX2"/>
<evidence type="ECO:0000259" key="1">
    <source>
        <dbReference type="Pfam" id="PF08885"/>
    </source>
</evidence>